<evidence type="ECO:0000313" key="3">
    <source>
        <dbReference type="WBParaSite" id="BXY_0898500.1"/>
    </source>
</evidence>
<name>A0A1I7S7J4_BURXY</name>
<organism evidence="2 3">
    <name type="scientific">Bursaphelenchus xylophilus</name>
    <name type="common">Pinewood nematode worm</name>
    <name type="synonym">Aphelenchoides xylophilus</name>
    <dbReference type="NCBI Taxonomy" id="6326"/>
    <lineage>
        <taxon>Eukaryota</taxon>
        <taxon>Metazoa</taxon>
        <taxon>Ecdysozoa</taxon>
        <taxon>Nematoda</taxon>
        <taxon>Chromadorea</taxon>
        <taxon>Rhabditida</taxon>
        <taxon>Tylenchina</taxon>
        <taxon>Tylenchomorpha</taxon>
        <taxon>Aphelenchoidea</taxon>
        <taxon>Aphelenchoididae</taxon>
        <taxon>Bursaphelenchus</taxon>
    </lineage>
</organism>
<dbReference type="Proteomes" id="UP000095284">
    <property type="component" value="Unplaced"/>
</dbReference>
<dbReference type="PANTHER" id="PTHR10170:SF10">
    <property type="entry name" value="HUNTINGTIN"/>
    <property type="match status" value="1"/>
</dbReference>
<evidence type="ECO:0000256" key="1">
    <source>
        <dbReference type="SAM" id="MobiDB-lite"/>
    </source>
</evidence>
<sequence length="1135" mass="128119">MAANSALDKKLRRAIGILEGNPPQRTGIPTPKRHKDPLVEACHEVRKVLVDEEYWPKTYTSRALSGLFDVLDKDDASLRILADQCLNGILRKFLTKGQTSRTLAILLNELGRKASARGFVAALTMLESTLRYAKEARLPVYAMHLLNSLKEAVKRPEQAVQSVVEQLFAPIFEYFKNDLNDSHYNYVDALAMQCLENLQLSGVSNRAASAVLAGIFENFPRIRAKIVYSLLDTLRSAEDINDKNRLVGAFNTFKKLWKNLESADVIHSILYRVLCSLRTQSSEIQTAGLELLDEAISSTSLEILKFQPASFTDSDNGRSSIPESLGNLSINEKDLSFDVDEGATMSRFNSVNSLEESVPPSARSEVSEEDVFNNASDDEDTNSGRTSKSGAEIETDPLFRRSSPSEYLLDNVEEPETQESPSHSAHEAIYGPLCAELPKTRLESTANFLDYTGYTILSKFLFTGTPGELKSDSEVRVSIKVLALKVLAAISAVYYKINELVIGQQHFSDIQILIQNSDDAVSVRCFEVLTNLETEMIRKGTKIWPITPPTKFSMHLSQLTRQPNPMKLKELFQVLNKAHLLLQADQNTLKSVLNLAIDTFECDYFLLKVVRAEFLAHIKWDLINPATREAYQRKCFQLLMKSLFDSDYRVASAVSELLPVAVKNAEFSQLSNTFNCQWPEEMAAPSFAYQPQVFALHPNYSFRGDCPDLVLEHSLTTTIAMLYEEVSTRNSDFSHFVLGLLKLAEQFSPCVYGQAWACPDNKSQRSVLDIVLEQTDGFTTNPSDFINALRLISLIFCGLMENSLSQYANQPKEKDFLQGNAILDQVITVYLRVLNLYFTVIRENTTKLSSTMNSPLFTKRNWVQGGVNSSAYENRSIKILAKFFIKNLQILSLLGVLVTNDVRYDKLDPQSRIWKSVLQFIRHPTLKYVEELKNLFTFVCLATRVIDVSFDEVIILMGKCLEKLEKTNADDILDALHVVLLEAVGYYVKVPQTLIDLLKQENTSLFSISPAKTIQLWTLILHWARTTQPDLFYQDLSTNFVHELGLFIDKSGFKTFKNRKMAFEIGNSIIIGLKTCHPNTFKPINNIAEMLIKSLDVGWTESLPFISFLLCRIDLDIVLVQLKDIIDEPVEKLSR</sequence>
<dbReference type="AlphaFoldDB" id="A0A1I7S7J4"/>
<dbReference type="InterPro" id="IPR011989">
    <property type="entry name" value="ARM-like"/>
</dbReference>
<reference evidence="3" key="1">
    <citation type="submission" date="2016-11" db="UniProtKB">
        <authorList>
            <consortium name="WormBaseParasite"/>
        </authorList>
    </citation>
    <scope>IDENTIFICATION</scope>
</reference>
<dbReference type="InterPro" id="IPR028426">
    <property type="entry name" value="Huntingtin_fam"/>
</dbReference>
<protein>
    <submittedName>
        <fullName evidence="3">Uncharacterized protein</fullName>
    </submittedName>
</protein>
<dbReference type="Pfam" id="PF20926">
    <property type="entry name" value="Htt_N-HEAT_1"/>
    <property type="match status" value="1"/>
</dbReference>
<accession>A0A1I7S7J4</accession>
<feature type="compositionally biased region" description="Acidic residues" evidence="1">
    <location>
        <begin position="367"/>
        <end position="381"/>
    </location>
</feature>
<dbReference type="InterPro" id="IPR016024">
    <property type="entry name" value="ARM-type_fold"/>
</dbReference>
<feature type="region of interest" description="Disordered" evidence="1">
    <location>
        <begin position="348"/>
        <end position="397"/>
    </location>
</feature>
<dbReference type="PANTHER" id="PTHR10170">
    <property type="entry name" value="HUNTINGTON DISEASE PROTEIN"/>
    <property type="match status" value="1"/>
</dbReference>
<dbReference type="SUPFAM" id="SSF48371">
    <property type="entry name" value="ARM repeat"/>
    <property type="match status" value="1"/>
</dbReference>
<dbReference type="WBParaSite" id="BXY_0898500.1">
    <property type="protein sequence ID" value="BXY_0898500.1"/>
    <property type="gene ID" value="BXY_0898500"/>
</dbReference>
<evidence type="ECO:0000313" key="2">
    <source>
        <dbReference type="Proteomes" id="UP000095284"/>
    </source>
</evidence>
<proteinExistence type="predicted"/>
<dbReference type="Gene3D" id="1.25.10.10">
    <property type="entry name" value="Leucine-rich Repeat Variant"/>
    <property type="match status" value="1"/>
</dbReference>
<dbReference type="InterPro" id="IPR048411">
    <property type="entry name" value="Htt_N_HEAT_rpt-1"/>
</dbReference>
<dbReference type="GO" id="GO:0005737">
    <property type="term" value="C:cytoplasm"/>
    <property type="evidence" value="ECO:0007669"/>
    <property type="project" value="TreeGrafter"/>
</dbReference>